<gene>
    <name evidence="3" type="ORF">GUITHDRAFT_156686</name>
</gene>
<evidence type="ECO:0000256" key="1">
    <source>
        <dbReference type="SAM" id="MobiDB-lite"/>
    </source>
</evidence>
<dbReference type="EnsemblProtists" id="EKX31063">
    <property type="protein sequence ID" value="EKX31063"/>
    <property type="gene ID" value="GUITHDRAFT_156686"/>
</dbReference>
<reference evidence="5" key="2">
    <citation type="submission" date="2012-11" db="EMBL/GenBank/DDBJ databases">
        <authorList>
            <person name="Kuo A."/>
            <person name="Curtis B.A."/>
            <person name="Tanifuji G."/>
            <person name="Burki F."/>
            <person name="Gruber A."/>
            <person name="Irimia M."/>
            <person name="Maruyama S."/>
            <person name="Arias M.C."/>
            <person name="Ball S.G."/>
            <person name="Gile G.H."/>
            <person name="Hirakawa Y."/>
            <person name="Hopkins J.F."/>
            <person name="Rensing S.A."/>
            <person name="Schmutz J."/>
            <person name="Symeonidi A."/>
            <person name="Elias M."/>
            <person name="Eveleigh R.J."/>
            <person name="Herman E.K."/>
            <person name="Klute M.J."/>
            <person name="Nakayama T."/>
            <person name="Obornik M."/>
            <person name="Reyes-Prieto A."/>
            <person name="Armbrust E.V."/>
            <person name="Aves S.J."/>
            <person name="Beiko R.G."/>
            <person name="Coutinho P."/>
            <person name="Dacks J.B."/>
            <person name="Durnford D.G."/>
            <person name="Fast N.M."/>
            <person name="Green B.R."/>
            <person name="Grisdale C."/>
            <person name="Hempe F."/>
            <person name="Henrissat B."/>
            <person name="Hoppner M.P."/>
            <person name="Ishida K.-I."/>
            <person name="Kim E."/>
            <person name="Koreny L."/>
            <person name="Kroth P.G."/>
            <person name="Liu Y."/>
            <person name="Malik S.-B."/>
            <person name="Maier U.G."/>
            <person name="McRose D."/>
            <person name="Mock T."/>
            <person name="Neilson J.A."/>
            <person name="Onodera N.T."/>
            <person name="Poole A.M."/>
            <person name="Pritham E.J."/>
            <person name="Richards T.A."/>
            <person name="Rocap G."/>
            <person name="Roy S.W."/>
            <person name="Sarai C."/>
            <person name="Schaack S."/>
            <person name="Shirato S."/>
            <person name="Slamovits C.H."/>
            <person name="Spencer D.F."/>
            <person name="Suzuki S."/>
            <person name="Worden A.Z."/>
            <person name="Zauner S."/>
            <person name="Barry K."/>
            <person name="Bell C."/>
            <person name="Bharti A.K."/>
            <person name="Crow J.A."/>
            <person name="Grimwood J."/>
            <person name="Kramer R."/>
            <person name="Lindquist E."/>
            <person name="Lucas S."/>
            <person name="Salamov A."/>
            <person name="McFadden G.I."/>
            <person name="Lane C.E."/>
            <person name="Keeling P.J."/>
            <person name="Gray M.W."/>
            <person name="Grigoriev I.V."/>
            <person name="Archibald J.M."/>
        </authorList>
    </citation>
    <scope>NUCLEOTIDE SEQUENCE</scope>
    <source>
        <strain evidence="5">CCMP2712</strain>
    </source>
</reference>
<dbReference type="RefSeq" id="XP_005818043.1">
    <property type="nucleotide sequence ID" value="XM_005817986.1"/>
</dbReference>
<dbReference type="SMART" id="SM00513">
    <property type="entry name" value="SAP"/>
    <property type="match status" value="1"/>
</dbReference>
<organism evidence="3">
    <name type="scientific">Guillardia theta (strain CCMP2712)</name>
    <name type="common">Cryptophyte</name>
    <dbReference type="NCBI Taxonomy" id="905079"/>
    <lineage>
        <taxon>Eukaryota</taxon>
        <taxon>Cryptophyceae</taxon>
        <taxon>Pyrenomonadales</taxon>
        <taxon>Geminigeraceae</taxon>
        <taxon>Guillardia</taxon>
    </lineage>
</organism>
<dbReference type="Proteomes" id="UP000011087">
    <property type="component" value="Unassembled WGS sequence"/>
</dbReference>
<dbReference type="InterPro" id="IPR036361">
    <property type="entry name" value="SAP_dom_sf"/>
</dbReference>
<feature type="compositionally biased region" description="Basic and acidic residues" evidence="1">
    <location>
        <begin position="45"/>
        <end position="61"/>
    </location>
</feature>
<dbReference type="PaxDb" id="55529-EKX31063"/>
<dbReference type="EMBL" id="JH993375">
    <property type="protein sequence ID" value="EKX31063.1"/>
    <property type="molecule type" value="Genomic_DNA"/>
</dbReference>
<reference evidence="4" key="3">
    <citation type="submission" date="2015-06" db="UniProtKB">
        <authorList>
            <consortium name="EnsemblProtists"/>
        </authorList>
    </citation>
    <scope>IDENTIFICATION</scope>
</reference>
<evidence type="ECO:0000313" key="5">
    <source>
        <dbReference type="Proteomes" id="UP000011087"/>
    </source>
</evidence>
<dbReference type="Pfam" id="PF02037">
    <property type="entry name" value="SAP"/>
    <property type="match status" value="1"/>
</dbReference>
<evidence type="ECO:0000313" key="4">
    <source>
        <dbReference type="EnsemblProtists" id="EKX31063"/>
    </source>
</evidence>
<proteinExistence type="predicted"/>
<dbReference type="InterPro" id="IPR003034">
    <property type="entry name" value="SAP_dom"/>
</dbReference>
<dbReference type="GeneID" id="17287784"/>
<keyword evidence="5" id="KW-1185">Reference proteome</keyword>
<evidence type="ECO:0000313" key="3">
    <source>
        <dbReference type="EMBL" id="EKX31063.1"/>
    </source>
</evidence>
<feature type="domain" description="SAP" evidence="2">
    <location>
        <begin position="9"/>
        <end position="43"/>
    </location>
</feature>
<dbReference type="AlphaFoldDB" id="L1I470"/>
<accession>L1I470</accession>
<evidence type="ECO:0000259" key="2">
    <source>
        <dbReference type="PROSITE" id="PS50800"/>
    </source>
</evidence>
<reference evidence="3 5" key="1">
    <citation type="journal article" date="2012" name="Nature">
        <title>Algal genomes reveal evolutionary mosaicism and the fate of nucleomorphs.</title>
        <authorList>
            <consortium name="DOE Joint Genome Institute"/>
            <person name="Curtis B.A."/>
            <person name="Tanifuji G."/>
            <person name="Burki F."/>
            <person name="Gruber A."/>
            <person name="Irimia M."/>
            <person name="Maruyama S."/>
            <person name="Arias M.C."/>
            <person name="Ball S.G."/>
            <person name="Gile G.H."/>
            <person name="Hirakawa Y."/>
            <person name="Hopkins J.F."/>
            <person name="Kuo A."/>
            <person name="Rensing S.A."/>
            <person name="Schmutz J."/>
            <person name="Symeonidi A."/>
            <person name="Elias M."/>
            <person name="Eveleigh R.J."/>
            <person name="Herman E.K."/>
            <person name="Klute M.J."/>
            <person name="Nakayama T."/>
            <person name="Obornik M."/>
            <person name="Reyes-Prieto A."/>
            <person name="Armbrust E.V."/>
            <person name="Aves S.J."/>
            <person name="Beiko R.G."/>
            <person name="Coutinho P."/>
            <person name="Dacks J.B."/>
            <person name="Durnford D.G."/>
            <person name="Fast N.M."/>
            <person name="Green B.R."/>
            <person name="Grisdale C.J."/>
            <person name="Hempel F."/>
            <person name="Henrissat B."/>
            <person name="Hoppner M.P."/>
            <person name="Ishida K."/>
            <person name="Kim E."/>
            <person name="Koreny L."/>
            <person name="Kroth P.G."/>
            <person name="Liu Y."/>
            <person name="Malik S.B."/>
            <person name="Maier U.G."/>
            <person name="McRose D."/>
            <person name="Mock T."/>
            <person name="Neilson J.A."/>
            <person name="Onodera N.T."/>
            <person name="Poole A.M."/>
            <person name="Pritham E.J."/>
            <person name="Richards T.A."/>
            <person name="Rocap G."/>
            <person name="Roy S.W."/>
            <person name="Sarai C."/>
            <person name="Schaack S."/>
            <person name="Shirato S."/>
            <person name="Slamovits C.H."/>
            <person name="Spencer D.F."/>
            <person name="Suzuki S."/>
            <person name="Worden A.Z."/>
            <person name="Zauner S."/>
            <person name="Barry K."/>
            <person name="Bell C."/>
            <person name="Bharti A.K."/>
            <person name="Crow J.A."/>
            <person name="Grimwood J."/>
            <person name="Kramer R."/>
            <person name="Lindquist E."/>
            <person name="Lucas S."/>
            <person name="Salamov A."/>
            <person name="McFadden G.I."/>
            <person name="Lane C.E."/>
            <person name="Keeling P.J."/>
            <person name="Gray M.W."/>
            <person name="Grigoriev I.V."/>
            <person name="Archibald J.M."/>
        </authorList>
    </citation>
    <scope>NUCLEOTIDE SEQUENCE</scope>
    <source>
        <strain evidence="3 5">CCMP2712</strain>
    </source>
</reference>
<name>L1I470_GUITC</name>
<dbReference type="HOGENOM" id="CLU_2547386_0_0_1"/>
<dbReference type="Gene3D" id="1.10.720.30">
    <property type="entry name" value="SAP domain"/>
    <property type="match status" value="1"/>
</dbReference>
<dbReference type="PROSITE" id="PS50800">
    <property type="entry name" value="SAP"/>
    <property type="match status" value="1"/>
</dbReference>
<dbReference type="SUPFAM" id="SSF68906">
    <property type="entry name" value="SAP domain"/>
    <property type="match status" value="1"/>
</dbReference>
<dbReference type="KEGG" id="gtt:GUITHDRAFT_156686"/>
<protein>
    <recommendedName>
        <fullName evidence="2">SAP domain-containing protein</fullName>
    </recommendedName>
</protein>
<feature type="region of interest" description="Disordered" evidence="1">
    <location>
        <begin position="39"/>
        <end position="72"/>
    </location>
</feature>
<dbReference type="OrthoDB" id="3993201at2759"/>
<sequence>MADAGAEDLEQLTVEVLKQRCREQGLKVGGRKADLIQRLQGAPSMHEEGKKEPGAGRKEDDLTVTPRPPPHDELRLEIVACKS</sequence>